<dbReference type="PRINTS" id="PR00162">
    <property type="entry name" value="RIESKE"/>
</dbReference>
<dbReference type="PROSITE" id="PS51296">
    <property type="entry name" value="RIESKE"/>
    <property type="match status" value="1"/>
</dbReference>
<dbReference type="InterPro" id="IPR005805">
    <property type="entry name" value="Rieske_Fe-S_prot_C"/>
</dbReference>
<comment type="caution">
    <text evidence="8">The sequence shown here is derived from an EMBL/GenBank/DDBJ whole genome shotgun (WGS) entry which is preliminary data.</text>
</comment>
<dbReference type="RefSeq" id="WP_344944777.1">
    <property type="nucleotide sequence ID" value="NZ_BAAAZG010000012.1"/>
</dbReference>
<evidence type="ECO:0000256" key="6">
    <source>
        <dbReference type="SAM" id="MobiDB-lite"/>
    </source>
</evidence>
<evidence type="ECO:0000256" key="2">
    <source>
        <dbReference type="ARBA" id="ARBA00022723"/>
    </source>
</evidence>
<dbReference type="PROSITE" id="PS51318">
    <property type="entry name" value="TAT"/>
    <property type="match status" value="1"/>
</dbReference>
<reference evidence="9" key="1">
    <citation type="journal article" date="2019" name="Int. J. Syst. Evol. Microbiol.">
        <title>The Global Catalogue of Microorganisms (GCM) 10K type strain sequencing project: providing services to taxonomists for standard genome sequencing and annotation.</title>
        <authorList>
            <consortium name="The Broad Institute Genomics Platform"/>
            <consortium name="The Broad Institute Genome Sequencing Center for Infectious Disease"/>
            <person name="Wu L."/>
            <person name="Ma J."/>
        </authorList>
    </citation>
    <scope>NUCLEOTIDE SEQUENCE [LARGE SCALE GENOMIC DNA]</scope>
    <source>
        <strain evidence="9">JCM 16702</strain>
    </source>
</reference>
<evidence type="ECO:0000256" key="4">
    <source>
        <dbReference type="ARBA" id="ARBA00023014"/>
    </source>
</evidence>
<feature type="compositionally biased region" description="Gly residues" evidence="6">
    <location>
        <begin position="50"/>
        <end position="68"/>
    </location>
</feature>
<proteinExistence type="predicted"/>
<sequence length="161" mass="15791">MAQEPAPRTESAERPAEEGNTRRGVLFGVGLAGAAGVLAACGGSDDSGGDASGGQDSGDKGSGAGGGAALAQASEIPVGGGKVFKDRKVVVTQPQQGQFKAFDVACPHRGCPVDAVSGGTINCPCHGSKFNINDGSVVSGPADKGLTAKQVNVQGDQITLA</sequence>
<dbReference type="InterPro" id="IPR017941">
    <property type="entry name" value="Rieske_2Fe-2S"/>
</dbReference>
<dbReference type="SUPFAM" id="SSF50022">
    <property type="entry name" value="ISP domain"/>
    <property type="match status" value="1"/>
</dbReference>
<evidence type="ECO:0000256" key="1">
    <source>
        <dbReference type="ARBA" id="ARBA00022714"/>
    </source>
</evidence>
<evidence type="ECO:0000259" key="7">
    <source>
        <dbReference type="PROSITE" id="PS51296"/>
    </source>
</evidence>
<keyword evidence="2" id="KW-0479">Metal-binding</keyword>
<feature type="domain" description="Rieske" evidence="7">
    <location>
        <begin position="68"/>
        <end position="160"/>
    </location>
</feature>
<dbReference type="Proteomes" id="UP001500683">
    <property type="component" value="Unassembled WGS sequence"/>
</dbReference>
<dbReference type="InterPro" id="IPR036922">
    <property type="entry name" value="Rieske_2Fe-2S_sf"/>
</dbReference>
<dbReference type="EMBL" id="BAAAZG010000012">
    <property type="protein sequence ID" value="GAA4067239.1"/>
    <property type="molecule type" value="Genomic_DNA"/>
</dbReference>
<accession>A0ABP7VH98</accession>
<evidence type="ECO:0000313" key="8">
    <source>
        <dbReference type="EMBL" id="GAA4067239.1"/>
    </source>
</evidence>
<feature type="region of interest" description="Disordered" evidence="6">
    <location>
        <begin position="43"/>
        <end position="69"/>
    </location>
</feature>
<evidence type="ECO:0000256" key="3">
    <source>
        <dbReference type="ARBA" id="ARBA00023004"/>
    </source>
</evidence>
<keyword evidence="4" id="KW-0411">Iron-sulfur</keyword>
<keyword evidence="5" id="KW-1015">Disulfide bond</keyword>
<organism evidence="8 9">
    <name type="scientific">Actinomadura miaoliensis</name>
    <dbReference type="NCBI Taxonomy" id="430685"/>
    <lineage>
        <taxon>Bacteria</taxon>
        <taxon>Bacillati</taxon>
        <taxon>Actinomycetota</taxon>
        <taxon>Actinomycetes</taxon>
        <taxon>Streptosporangiales</taxon>
        <taxon>Thermomonosporaceae</taxon>
        <taxon>Actinomadura</taxon>
    </lineage>
</organism>
<dbReference type="CDD" id="cd03467">
    <property type="entry name" value="Rieske"/>
    <property type="match status" value="1"/>
</dbReference>
<keyword evidence="3" id="KW-0408">Iron</keyword>
<feature type="compositionally biased region" description="Basic and acidic residues" evidence="6">
    <location>
        <begin position="10"/>
        <end position="21"/>
    </location>
</feature>
<dbReference type="Gene3D" id="2.102.10.10">
    <property type="entry name" value="Rieske [2Fe-2S] iron-sulphur domain"/>
    <property type="match status" value="1"/>
</dbReference>
<gene>
    <name evidence="8" type="ORF">GCM10022214_22310</name>
</gene>
<keyword evidence="9" id="KW-1185">Reference proteome</keyword>
<protein>
    <recommendedName>
        <fullName evidence="7">Rieske domain-containing protein</fullName>
    </recommendedName>
</protein>
<evidence type="ECO:0000256" key="5">
    <source>
        <dbReference type="ARBA" id="ARBA00023157"/>
    </source>
</evidence>
<name>A0ABP7VH98_9ACTN</name>
<dbReference type="Pfam" id="PF00355">
    <property type="entry name" value="Rieske"/>
    <property type="match status" value="1"/>
</dbReference>
<feature type="region of interest" description="Disordered" evidence="6">
    <location>
        <begin position="1"/>
        <end position="22"/>
    </location>
</feature>
<evidence type="ECO:0000313" key="9">
    <source>
        <dbReference type="Proteomes" id="UP001500683"/>
    </source>
</evidence>
<keyword evidence="1" id="KW-0001">2Fe-2S</keyword>
<dbReference type="InterPro" id="IPR006311">
    <property type="entry name" value="TAT_signal"/>
</dbReference>